<protein>
    <submittedName>
        <fullName evidence="2">Uncharacterized protein</fullName>
    </submittedName>
</protein>
<comment type="caution">
    <text evidence="2">The sequence shown here is derived from an EMBL/GenBank/DDBJ whole genome shotgun (WGS) entry which is preliminary data.</text>
</comment>
<dbReference type="Proteomes" id="UP000559256">
    <property type="component" value="Unassembled WGS sequence"/>
</dbReference>
<feature type="compositionally biased region" description="Low complexity" evidence="1">
    <location>
        <begin position="167"/>
        <end position="178"/>
    </location>
</feature>
<evidence type="ECO:0000313" key="2">
    <source>
        <dbReference type="EMBL" id="KAF5365921.1"/>
    </source>
</evidence>
<gene>
    <name evidence="2" type="ORF">D9758_006680</name>
</gene>
<accession>A0A8H5GJK0</accession>
<dbReference type="EMBL" id="JAACJM010000025">
    <property type="protein sequence ID" value="KAF5365921.1"/>
    <property type="molecule type" value="Genomic_DNA"/>
</dbReference>
<feature type="region of interest" description="Disordered" evidence="1">
    <location>
        <begin position="160"/>
        <end position="184"/>
    </location>
</feature>
<name>A0A8H5GJK0_9AGAR</name>
<dbReference type="AlphaFoldDB" id="A0A8H5GJK0"/>
<evidence type="ECO:0000313" key="3">
    <source>
        <dbReference type="Proteomes" id="UP000559256"/>
    </source>
</evidence>
<proteinExistence type="predicted"/>
<feature type="compositionally biased region" description="Low complexity" evidence="1">
    <location>
        <begin position="229"/>
        <end position="248"/>
    </location>
</feature>
<sequence length="441" mass="49086">MDPHPLLNVLARFGHFSLLRCSPTSTYFPMAAVTCDAPQRALDAQRFDKRAIAPLVSQSTLDSYPKTSVERLDVMDGQRFDPSQRSASPKGAIILLKPDARTSFLDIPEDAFDLVGVRLVNAAKHSYPETAVELHDRLEIRGLTRKLEDIRLEVMDSQRFDVSRRQSPTSSTSNATSSDLPADNMVSRRGVSTYTTDTVFWDWVRFAREGTESKHGSKFWDWIETVRGDSTTSSNDNGASNSSGSLNSMPATSSGFDADIEDNDTALATSIEDSGSIQFCTQGFSDTAETAAGEFESPGPAPVVIFSNDNMRVIEHPDKGTLISISTVVRPGRRSRRAEGPTISRPTSPLRKILHLNCLRQDDAFFDDARRVEKELKKKEAEEKGVVVWVTRPAQDEELNEEWRNAIRAVYYQGDDERMRKEFPAAYDESGPRPQLSAIPL</sequence>
<organism evidence="2 3">
    <name type="scientific">Tetrapyrgos nigripes</name>
    <dbReference type="NCBI Taxonomy" id="182062"/>
    <lineage>
        <taxon>Eukaryota</taxon>
        <taxon>Fungi</taxon>
        <taxon>Dikarya</taxon>
        <taxon>Basidiomycota</taxon>
        <taxon>Agaricomycotina</taxon>
        <taxon>Agaricomycetes</taxon>
        <taxon>Agaricomycetidae</taxon>
        <taxon>Agaricales</taxon>
        <taxon>Marasmiineae</taxon>
        <taxon>Marasmiaceae</taxon>
        <taxon>Tetrapyrgos</taxon>
    </lineage>
</organism>
<reference evidence="2 3" key="1">
    <citation type="journal article" date="2020" name="ISME J.">
        <title>Uncovering the hidden diversity of litter-decomposition mechanisms in mushroom-forming fungi.</title>
        <authorList>
            <person name="Floudas D."/>
            <person name="Bentzer J."/>
            <person name="Ahren D."/>
            <person name="Johansson T."/>
            <person name="Persson P."/>
            <person name="Tunlid A."/>
        </authorList>
    </citation>
    <scope>NUCLEOTIDE SEQUENCE [LARGE SCALE GENOMIC DNA]</scope>
    <source>
        <strain evidence="2 3">CBS 291.85</strain>
    </source>
</reference>
<feature type="region of interest" description="Disordered" evidence="1">
    <location>
        <begin position="229"/>
        <end position="258"/>
    </location>
</feature>
<keyword evidence="3" id="KW-1185">Reference proteome</keyword>
<dbReference type="OrthoDB" id="10570062at2759"/>
<evidence type="ECO:0000256" key="1">
    <source>
        <dbReference type="SAM" id="MobiDB-lite"/>
    </source>
</evidence>